<gene>
    <name evidence="6" type="ORF">SAMN02745221_01877</name>
</gene>
<evidence type="ECO:0000313" key="7">
    <source>
        <dbReference type="Proteomes" id="UP000242329"/>
    </source>
</evidence>
<evidence type="ECO:0000256" key="2">
    <source>
        <dbReference type="ARBA" id="ARBA00022692"/>
    </source>
</evidence>
<organism evidence="6 7">
    <name type="scientific">Thermosyntropha lipolytica DSM 11003</name>
    <dbReference type="NCBI Taxonomy" id="1123382"/>
    <lineage>
        <taxon>Bacteria</taxon>
        <taxon>Bacillati</taxon>
        <taxon>Bacillota</taxon>
        <taxon>Clostridia</taxon>
        <taxon>Eubacteriales</taxon>
        <taxon>Syntrophomonadaceae</taxon>
        <taxon>Thermosyntropha</taxon>
    </lineage>
</organism>
<dbReference type="STRING" id="1123382.SAMN02745221_01877"/>
<evidence type="ECO:0000313" key="6">
    <source>
        <dbReference type="EMBL" id="SHH18478.1"/>
    </source>
</evidence>
<evidence type="ECO:0000256" key="3">
    <source>
        <dbReference type="ARBA" id="ARBA00022989"/>
    </source>
</evidence>
<evidence type="ECO:0000256" key="4">
    <source>
        <dbReference type="ARBA" id="ARBA00023136"/>
    </source>
</evidence>
<protein>
    <submittedName>
        <fullName evidence="6">Colicin V production protein</fullName>
    </submittedName>
</protein>
<reference evidence="7" key="1">
    <citation type="submission" date="2016-11" db="EMBL/GenBank/DDBJ databases">
        <authorList>
            <person name="Varghese N."/>
            <person name="Submissions S."/>
        </authorList>
    </citation>
    <scope>NUCLEOTIDE SEQUENCE [LARGE SCALE GENOMIC DNA]</scope>
    <source>
        <strain evidence="7">DSM 11003</strain>
    </source>
</reference>
<evidence type="ECO:0000256" key="5">
    <source>
        <dbReference type="SAM" id="Phobius"/>
    </source>
</evidence>
<dbReference type="AlphaFoldDB" id="A0A1M5QX24"/>
<feature type="transmembrane region" description="Helical" evidence="5">
    <location>
        <begin position="147"/>
        <end position="169"/>
    </location>
</feature>
<dbReference type="Pfam" id="PF02674">
    <property type="entry name" value="Colicin_V"/>
    <property type="match status" value="1"/>
</dbReference>
<feature type="transmembrane region" description="Helical" evidence="5">
    <location>
        <begin position="124"/>
        <end position="141"/>
    </location>
</feature>
<dbReference type="EMBL" id="FQWY01000039">
    <property type="protein sequence ID" value="SHH18478.1"/>
    <property type="molecule type" value="Genomic_DNA"/>
</dbReference>
<dbReference type="RefSeq" id="WP_073093178.1">
    <property type="nucleotide sequence ID" value="NZ_FQWY01000039.1"/>
</dbReference>
<feature type="transmembrane region" description="Helical" evidence="5">
    <location>
        <begin position="97"/>
        <end position="117"/>
    </location>
</feature>
<keyword evidence="2 5" id="KW-0812">Transmembrane</keyword>
<keyword evidence="4 5" id="KW-0472">Membrane</keyword>
<dbReference type="Proteomes" id="UP000242329">
    <property type="component" value="Unassembled WGS sequence"/>
</dbReference>
<sequence length="214" mass="23839">MEFNWVDYIILIFLVGSLFAGFKQGFIKALSGIIGLAAGLILAWAYYDNLALYMEDYYGVITLMADFLRERLFLTALPAAGIGEGVPFLPGRQEADIAYSLASFLLLALSFMVLLIIGSRVVRFLWSYLDIIFMTGFWAGLNRLAGMMVVLLKNVVILAVAFVFLTPFVRYGAALGIGSLLLLEQGIDNSYLANIIFKAFNTLNLLKERWFLKG</sequence>
<feature type="transmembrane region" description="Helical" evidence="5">
    <location>
        <begin position="6"/>
        <end position="22"/>
    </location>
</feature>
<accession>A0A1M5QX24</accession>
<keyword evidence="3 5" id="KW-1133">Transmembrane helix</keyword>
<dbReference type="InterPro" id="IPR003825">
    <property type="entry name" value="Colicin-V_CvpA"/>
</dbReference>
<proteinExistence type="predicted"/>
<evidence type="ECO:0000256" key="1">
    <source>
        <dbReference type="ARBA" id="ARBA00004141"/>
    </source>
</evidence>
<dbReference type="GO" id="GO:0016020">
    <property type="term" value="C:membrane"/>
    <property type="evidence" value="ECO:0007669"/>
    <property type="project" value="UniProtKB-SubCell"/>
</dbReference>
<dbReference type="GO" id="GO:0009403">
    <property type="term" value="P:toxin biosynthetic process"/>
    <property type="evidence" value="ECO:0007669"/>
    <property type="project" value="InterPro"/>
</dbReference>
<comment type="subcellular location">
    <subcellularLocation>
        <location evidence="1">Membrane</location>
        <topology evidence="1">Multi-pass membrane protein</topology>
    </subcellularLocation>
</comment>
<feature type="transmembrane region" description="Helical" evidence="5">
    <location>
        <begin position="29"/>
        <end position="47"/>
    </location>
</feature>
<name>A0A1M5QX24_9FIRM</name>
<keyword evidence="7" id="KW-1185">Reference proteome</keyword>